<dbReference type="AlphaFoldDB" id="A0A8H6ZAP9"/>
<proteinExistence type="predicted"/>
<reference evidence="1" key="1">
    <citation type="submission" date="2020-05" db="EMBL/GenBank/DDBJ databases">
        <title>Mycena genomes resolve the evolution of fungal bioluminescence.</title>
        <authorList>
            <person name="Tsai I.J."/>
        </authorList>
    </citation>
    <scope>NUCLEOTIDE SEQUENCE</scope>
    <source>
        <strain evidence="1">160909Yilan</strain>
    </source>
</reference>
<protein>
    <submittedName>
        <fullName evidence="1">F-box domain-containing protein</fullName>
    </submittedName>
</protein>
<keyword evidence="2" id="KW-1185">Reference proteome</keyword>
<dbReference type="Proteomes" id="UP000623467">
    <property type="component" value="Unassembled WGS sequence"/>
</dbReference>
<accession>A0A8H6ZAP9</accession>
<evidence type="ECO:0000313" key="2">
    <source>
        <dbReference type="Proteomes" id="UP000623467"/>
    </source>
</evidence>
<name>A0A8H6ZAP9_9AGAR</name>
<gene>
    <name evidence="1" type="ORF">MSAN_00430600</name>
</gene>
<dbReference type="OrthoDB" id="2322499at2759"/>
<evidence type="ECO:0000313" key="1">
    <source>
        <dbReference type="EMBL" id="KAF7375428.1"/>
    </source>
</evidence>
<sequence length="313" mass="35098">MFQADGSNDVKQISPTWTQKISQRGREFQSTDLRSRTTMSSSSLSHLQNYCLPLTTKTMSLAPIAKPPAEMLGEITAHTTGLADLIRLSRTCKTLYRFLASSQSRYIWKAKIASIGLPACPASLSVYAYANLVCFSACQRCDAIDQEAKVIVDWDLRVRLCKDCLSAAITVFDEAKSPVCLTDFPSVKIRDLVHVRRPTVGCAFVTEALDAMKAKLDNMEVDDRVKFISRRTAIMTDARVHARVCREWAAGLVRALLSKRPVEPHPHPRWSNTWMYKSSILEMRHEEQEFASLCPARLIELTRTSGSRSPDPA</sequence>
<organism evidence="1 2">
    <name type="scientific">Mycena sanguinolenta</name>
    <dbReference type="NCBI Taxonomy" id="230812"/>
    <lineage>
        <taxon>Eukaryota</taxon>
        <taxon>Fungi</taxon>
        <taxon>Dikarya</taxon>
        <taxon>Basidiomycota</taxon>
        <taxon>Agaricomycotina</taxon>
        <taxon>Agaricomycetes</taxon>
        <taxon>Agaricomycetidae</taxon>
        <taxon>Agaricales</taxon>
        <taxon>Marasmiineae</taxon>
        <taxon>Mycenaceae</taxon>
        <taxon>Mycena</taxon>
    </lineage>
</organism>
<comment type="caution">
    <text evidence="1">The sequence shown here is derived from an EMBL/GenBank/DDBJ whole genome shotgun (WGS) entry which is preliminary data.</text>
</comment>
<dbReference type="EMBL" id="JACAZH010000002">
    <property type="protein sequence ID" value="KAF7375428.1"/>
    <property type="molecule type" value="Genomic_DNA"/>
</dbReference>